<dbReference type="InterPro" id="IPR037682">
    <property type="entry name" value="TonB_C"/>
</dbReference>
<dbReference type="GO" id="GO:0016020">
    <property type="term" value="C:membrane"/>
    <property type="evidence" value="ECO:0007669"/>
    <property type="project" value="UniProtKB-SubCell"/>
</dbReference>
<keyword evidence="4 6" id="KW-0472">Membrane</keyword>
<accession>A0A444HJC4</accession>
<dbReference type="Gene3D" id="3.30.1150.10">
    <property type="match status" value="1"/>
</dbReference>
<evidence type="ECO:0000256" key="6">
    <source>
        <dbReference type="SAM" id="Phobius"/>
    </source>
</evidence>
<dbReference type="SUPFAM" id="SSF74653">
    <property type="entry name" value="TolA/TonB C-terminal domain"/>
    <property type="match status" value="1"/>
</dbReference>
<feature type="transmembrane region" description="Helical" evidence="6">
    <location>
        <begin position="96"/>
        <end position="118"/>
    </location>
</feature>
<feature type="compositionally biased region" description="Polar residues" evidence="5">
    <location>
        <begin position="245"/>
        <end position="258"/>
    </location>
</feature>
<evidence type="ECO:0000313" key="9">
    <source>
        <dbReference type="Proteomes" id="UP000283817"/>
    </source>
</evidence>
<feature type="compositionally biased region" description="Polar residues" evidence="5">
    <location>
        <begin position="354"/>
        <end position="370"/>
    </location>
</feature>
<dbReference type="InterPro" id="IPR006260">
    <property type="entry name" value="TonB/TolA_C"/>
</dbReference>
<evidence type="ECO:0000259" key="7">
    <source>
        <dbReference type="PROSITE" id="PS52015"/>
    </source>
</evidence>
<dbReference type="NCBIfam" id="TIGR01352">
    <property type="entry name" value="tonB_Cterm"/>
    <property type="match status" value="1"/>
</dbReference>
<feature type="domain" description="TonB C-terminal" evidence="7">
    <location>
        <begin position="372"/>
        <end position="460"/>
    </location>
</feature>
<reference evidence="8 9" key="1">
    <citation type="submission" date="2019-01" db="EMBL/GenBank/DDBJ databases">
        <title>RHIZO-ID as a novel technology for direct rhizobia identification.</title>
        <authorList>
            <person name="De Meyer S.E."/>
        </authorList>
    </citation>
    <scope>NUCLEOTIDE SEQUENCE [LARGE SCALE GENOMIC DNA]</scope>
    <source>
        <strain evidence="8 9">WSM448</strain>
    </source>
</reference>
<feature type="region of interest" description="Disordered" evidence="5">
    <location>
        <begin position="185"/>
        <end position="207"/>
    </location>
</feature>
<dbReference type="PROSITE" id="PS52015">
    <property type="entry name" value="TONB_CTD"/>
    <property type="match status" value="1"/>
</dbReference>
<comment type="subcellular location">
    <subcellularLocation>
        <location evidence="1">Membrane</location>
        <topology evidence="1">Single-pass membrane protein</topology>
    </subcellularLocation>
</comment>
<dbReference type="GO" id="GO:0055085">
    <property type="term" value="P:transmembrane transport"/>
    <property type="evidence" value="ECO:0007669"/>
    <property type="project" value="InterPro"/>
</dbReference>
<dbReference type="Pfam" id="PF13103">
    <property type="entry name" value="TonB_2"/>
    <property type="match status" value="1"/>
</dbReference>
<dbReference type="EMBL" id="SBHX01000107">
    <property type="protein sequence ID" value="RWX21662.1"/>
    <property type="molecule type" value="Genomic_DNA"/>
</dbReference>
<evidence type="ECO:0000256" key="3">
    <source>
        <dbReference type="ARBA" id="ARBA00022989"/>
    </source>
</evidence>
<feature type="region of interest" description="Disordered" evidence="5">
    <location>
        <begin position="1"/>
        <end position="41"/>
    </location>
</feature>
<proteinExistence type="predicted"/>
<evidence type="ECO:0000256" key="5">
    <source>
        <dbReference type="SAM" id="MobiDB-lite"/>
    </source>
</evidence>
<evidence type="ECO:0000256" key="2">
    <source>
        <dbReference type="ARBA" id="ARBA00022692"/>
    </source>
</evidence>
<keyword evidence="2 6" id="KW-0812">Transmembrane</keyword>
<dbReference type="Proteomes" id="UP000283817">
    <property type="component" value="Unassembled WGS sequence"/>
</dbReference>
<evidence type="ECO:0000313" key="8">
    <source>
        <dbReference type="EMBL" id="RWX21662.1"/>
    </source>
</evidence>
<feature type="compositionally biased region" description="Basic and acidic residues" evidence="5">
    <location>
        <begin position="316"/>
        <end position="327"/>
    </location>
</feature>
<evidence type="ECO:0000256" key="4">
    <source>
        <dbReference type="ARBA" id="ARBA00023136"/>
    </source>
</evidence>
<protein>
    <submittedName>
        <fullName evidence="8">TonB family protein</fullName>
    </submittedName>
</protein>
<comment type="caution">
    <text evidence="8">The sequence shown here is derived from an EMBL/GenBank/DDBJ whole genome shotgun (WGS) entry which is preliminary data.</text>
</comment>
<dbReference type="RefSeq" id="WP_128412559.1">
    <property type="nucleotide sequence ID" value="NZ_SBHX01000107.1"/>
</dbReference>
<feature type="compositionally biased region" description="Low complexity" evidence="5">
    <location>
        <begin position="295"/>
        <end position="310"/>
    </location>
</feature>
<evidence type="ECO:0000256" key="1">
    <source>
        <dbReference type="ARBA" id="ARBA00004167"/>
    </source>
</evidence>
<organism evidence="8 9">
    <name type="scientific">Rhizobium leguminosarum</name>
    <dbReference type="NCBI Taxonomy" id="384"/>
    <lineage>
        <taxon>Bacteria</taxon>
        <taxon>Pseudomonadati</taxon>
        <taxon>Pseudomonadota</taxon>
        <taxon>Alphaproteobacteria</taxon>
        <taxon>Hyphomicrobiales</taxon>
        <taxon>Rhizobiaceae</taxon>
        <taxon>Rhizobium/Agrobacterium group</taxon>
        <taxon>Rhizobium</taxon>
    </lineage>
</organism>
<gene>
    <name evidence="8" type="ORF">EHI47_35425</name>
</gene>
<dbReference type="AlphaFoldDB" id="A0A444HJC4"/>
<feature type="region of interest" description="Disordered" evidence="5">
    <location>
        <begin position="245"/>
        <end position="376"/>
    </location>
</feature>
<sequence>MAISAKSRSRQVLIGEPDADGSLNDNNMHPGHELSDLRNVQRQPAGEAVVHYARFAQIPSFPDHREAEPIASVPAPPMDAAVEKQEDDKAPVRRRVALACVSSLIFHATLATVLIVALPKAPEEAIEEAGQAMSVVMYGNSDVDQTAAGETETTVQEEIIPEPVQPDTIQPTETAEVQPEAVQPTEVSPVETQDPIQQAPAPEVTRVSPETAAAAEPEILVSEVPAEESVVQPMSTVVPEQQVTVDTVSPEVQPSETHPTAVVQPSEVQPMEVQPTETLPEVAETPEEVKHVETTEVQPEPEQPQKVVTPTPKPKVTQEKPKPVEKKRPPRKAAGSQGEGQQDSQRGVAEGDPSAQSDRNSQAASNNNGVGTAARANYGGKVRARIRRALREPKNVSGTAGVTLTIAGSGNLVSAVISRSSGVPEIDQAAADAVRRASPFSPPPGGISMSFTQVFEIGRN</sequence>
<name>A0A444HJC4_RHILE</name>
<keyword evidence="3 6" id="KW-1133">Transmembrane helix</keyword>